<dbReference type="RefSeq" id="WP_157478677.1">
    <property type="nucleotide sequence ID" value="NZ_CP046566.1"/>
</dbReference>
<evidence type="ECO:0000313" key="3">
    <source>
        <dbReference type="Proteomes" id="UP000426027"/>
    </source>
</evidence>
<dbReference type="AlphaFoldDB" id="A0A6I6GDD0"/>
<evidence type="ECO:0000313" key="2">
    <source>
        <dbReference type="EMBL" id="QGW28320.1"/>
    </source>
</evidence>
<feature type="signal peptide" evidence="1">
    <location>
        <begin position="1"/>
        <end position="27"/>
    </location>
</feature>
<dbReference type="EMBL" id="CP046566">
    <property type="protein sequence ID" value="QGW28320.1"/>
    <property type="molecule type" value="Genomic_DNA"/>
</dbReference>
<protein>
    <submittedName>
        <fullName evidence="2">Uncharacterized protein</fullName>
    </submittedName>
</protein>
<keyword evidence="3" id="KW-1185">Reference proteome</keyword>
<sequence length="308" mass="34045">MFSFLHTKQLLTSFLSLLAVVVLQAQSATRYSPEKVAALDNKLEEVSAVQYWPERKQLLMLNDGGHPAHLYVCNTQGDIQQTIVLEGIHNEDWEAMGQDATHFYVADVGNNQSGNRKNLAIYMVPKKLIVAGKKKIVIPASAIGKIGFSYADQTDYSAVTGNHTRFDCEAIVVHQQQVHLFSKNWAGSTSYHYTMPAKAGHYKATLVDSLHTGAFKITDAAYHAKGWLLLTAYSRQGAVQLIAIAQRGTAIRLTGNVQLFTLPPSIQTGQLESVCFETSNSGWLATEAFGKKGFQLPALLYRFQLPLR</sequence>
<name>A0A6I6GDD0_9BACT</name>
<gene>
    <name evidence="2" type="ORF">GLV81_09610</name>
</gene>
<dbReference type="Proteomes" id="UP000426027">
    <property type="component" value="Chromosome"/>
</dbReference>
<feature type="chain" id="PRO_5026061614" evidence="1">
    <location>
        <begin position="28"/>
        <end position="308"/>
    </location>
</feature>
<organism evidence="2 3">
    <name type="scientific">Phnomibacter ginsenosidimutans</name>
    <dbReference type="NCBI Taxonomy" id="2676868"/>
    <lineage>
        <taxon>Bacteria</taxon>
        <taxon>Pseudomonadati</taxon>
        <taxon>Bacteroidota</taxon>
        <taxon>Chitinophagia</taxon>
        <taxon>Chitinophagales</taxon>
        <taxon>Chitinophagaceae</taxon>
        <taxon>Phnomibacter</taxon>
    </lineage>
</organism>
<dbReference type="KEGG" id="fls:GLV81_09610"/>
<evidence type="ECO:0000256" key="1">
    <source>
        <dbReference type="SAM" id="SignalP"/>
    </source>
</evidence>
<reference evidence="2 3" key="1">
    <citation type="submission" date="2019-11" db="EMBL/GenBank/DDBJ databases">
        <authorList>
            <person name="Im W.T."/>
        </authorList>
    </citation>
    <scope>NUCLEOTIDE SEQUENCE [LARGE SCALE GENOMIC DNA]</scope>
    <source>
        <strain evidence="2 3">SB-02</strain>
    </source>
</reference>
<proteinExistence type="predicted"/>
<accession>A0A6I6GDD0</accession>
<keyword evidence="1" id="KW-0732">Signal</keyword>